<reference evidence="4" key="1">
    <citation type="journal article" date="2019" name="Genome Biol. Evol.">
        <title>Nephromyces represents a diverse and novel lineage of the Apicomplexa that has retained apicoplasts.</title>
        <authorList>
            <person name="Munoz-Gomez S.A."/>
            <person name="Durnin K."/>
            <person name="Eme L."/>
            <person name="Paight C."/>
            <person name="Lane C.E."/>
            <person name="Saffo M.B."/>
            <person name="Slamovits C.H."/>
        </authorList>
    </citation>
    <scope>NUCLEOTIDE SEQUENCE</scope>
    <source>
        <strain evidence="4">656</strain>
    </source>
</reference>
<dbReference type="Gene3D" id="3.30.1490.10">
    <property type="match status" value="1"/>
</dbReference>
<keyword evidence="3" id="KW-0687">Ribonucleoprotein</keyword>
<dbReference type="AlphaFoldDB" id="A0A5C1H803"/>
<evidence type="ECO:0000256" key="1">
    <source>
        <dbReference type="ARBA" id="ARBA00006471"/>
    </source>
</evidence>
<dbReference type="GO" id="GO:1990904">
    <property type="term" value="C:ribonucleoprotein complex"/>
    <property type="evidence" value="ECO:0007669"/>
    <property type="project" value="UniProtKB-KW"/>
</dbReference>
<evidence type="ECO:0000313" key="4">
    <source>
        <dbReference type="EMBL" id="QEM01770.1"/>
    </source>
</evidence>
<dbReference type="GO" id="GO:0003735">
    <property type="term" value="F:structural constituent of ribosome"/>
    <property type="evidence" value="ECO:0007669"/>
    <property type="project" value="InterPro"/>
</dbReference>
<protein>
    <submittedName>
        <fullName evidence="4">30S ribosomal protein S8</fullName>
    </submittedName>
</protein>
<dbReference type="GO" id="GO:0006412">
    <property type="term" value="P:translation"/>
    <property type="evidence" value="ECO:0007669"/>
    <property type="project" value="InterPro"/>
</dbReference>
<evidence type="ECO:0000256" key="3">
    <source>
        <dbReference type="ARBA" id="ARBA00023274"/>
    </source>
</evidence>
<dbReference type="EMBL" id="MK573206">
    <property type="protein sequence ID" value="QEM01770.1"/>
    <property type="molecule type" value="Genomic_DNA"/>
</dbReference>
<dbReference type="InterPro" id="IPR035987">
    <property type="entry name" value="Ribosomal_uS8_sf"/>
</dbReference>
<organism evidence="4">
    <name type="scientific">Nephromyces sp. ex Molgula occidentalis</name>
    <dbReference type="NCBI Taxonomy" id="2544991"/>
    <lineage>
        <taxon>Eukaryota</taxon>
        <taxon>Sar</taxon>
        <taxon>Alveolata</taxon>
        <taxon>Apicomplexa</taxon>
        <taxon>Aconoidasida</taxon>
        <taxon>Nephromycida</taxon>
        <taxon>Nephromyces</taxon>
    </lineage>
</organism>
<name>A0A5C1H803_9APIC</name>
<dbReference type="SUPFAM" id="SSF56047">
    <property type="entry name" value="Ribosomal protein S8"/>
    <property type="match status" value="1"/>
</dbReference>
<dbReference type="InterPro" id="IPR000630">
    <property type="entry name" value="Ribosomal_uS8"/>
</dbReference>
<proteinExistence type="inferred from homology"/>
<accession>A0A5C1H803</accession>
<evidence type="ECO:0000256" key="2">
    <source>
        <dbReference type="ARBA" id="ARBA00022980"/>
    </source>
</evidence>
<dbReference type="Pfam" id="PF00410">
    <property type="entry name" value="Ribosomal_S8"/>
    <property type="match status" value="1"/>
</dbReference>
<comment type="similarity">
    <text evidence="1">Belongs to the universal ribosomal protein uS8 family.</text>
</comment>
<keyword evidence="2 4" id="KW-0689">Ribosomal protein</keyword>
<gene>
    <name evidence="4" type="primary">rps8</name>
</gene>
<sequence>MNQFKELLNKIKLYSQSNKKFMITSLTSFKYNLLKFLKVKGYVKDIIEFKIDNKNFLLIELTNNSINTIYFFNSSYKKNYISNFNLLKWVKFKYLVLITTSKGILSASTAYNLRLGGQLLCYIKNN</sequence>
<dbReference type="GO" id="GO:0005840">
    <property type="term" value="C:ribosome"/>
    <property type="evidence" value="ECO:0007669"/>
    <property type="project" value="UniProtKB-KW"/>
</dbReference>